<evidence type="ECO:0000256" key="1">
    <source>
        <dbReference type="ARBA" id="ARBA00007920"/>
    </source>
</evidence>
<dbReference type="PANTHER" id="PTHR12482:SF62">
    <property type="entry name" value="LIPASE ROG1-RELATED"/>
    <property type="match status" value="1"/>
</dbReference>
<name>A0A9P3LTQ3_9FUNG</name>
<evidence type="ECO:0000313" key="5">
    <source>
        <dbReference type="Proteomes" id="UP000827284"/>
    </source>
</evidence>
<feature type="region of interest" description="Disordered" evidence="2">
    <location>
        <begin position="392"/>
        <end position="437"/>
    </location>
</feature>
<evidence type="ECO:0000256" key="2">
    <source>
        <dbReference type="SAM" id="MobiDB-lite"/>
    </source>
</evidence>
<dbReference type="AlphaFoldDB" id="A0A9P3LTQ3"/>
<sequence length="668" mass="72158">MTLAPILAIHHKASLSVGGIVRYRIKILPSQVGSIESLQFRIHNSAPIYRNIAVSSGPWKLSVSLVRNPDKTPSVPELVPSIGCAQVCRLDAKVDKDSTDEGSNEWELEVLSEMILQHNRIDFKVEVFAVPCAGAEAPTTVSATAIEQENNSSGGTDGEVQPQVLQPQLVTCQYKDTMRICGPKEKDGDNLHLVLLTHGIHGSWLDLLYMKEQIDAHTGPDSKTVTFLTDTNHAGTEEGIQMAGHRVAQDILEFTGFCDTEQGKHLRRQSSSKSQGNTKTNGPSATDSLTTRTTSSGSTTENRKSSGVFPRGFTKVSIIGHSLGGLINIYALGYIEEVTKGEFFKTIQPVHFITMASPLLGIGFEHPWVLGYALSLGCIGQTGKDLALQDRSKLVGRSPSSSSSSSSSSTTTAAHASNGANTTPTTRSRTTQDCELDKGPEPLLLAMARPGSVSNKALHRFADRTSYANIENDMAVRFNTSSMMGIPSFDLDTFFAPEGPATAPRKNLYSSALTSTMALLFPKVPAKAKFLSVQDAPSPVVIVSHVDAAPTVSEDVAVPGTTPTKSEKPVRRSSSKSSKRSSQSTQSGQSSHSASSSSSSALSKKIHTLSRADLAQLVADGYHHEMDWTKIGVFIESEAHVQIIVRRKWYNLDGWKCIQDLVERFDFS</sequence>
<keyword evidence="5" id="KW-1185">Reference proteome</keyword>
<dbReference type="EMBL" id="BQFW01000003">
    <property type="protein sequence ID" value="GJJ69865.1"/>
    <property type="molecule type" value="Genomic_DNA"/>
</dbReference>
<accession>A0A9P3LTQ3</accession>
<dbReference type="InterPro" id="IPR007751">
    <property type="entry name" value="DUF676_lipase-like"/>
</dbReference>
<evidence type="ECO:0000259" key="3">
    <source>
        <dbReference type="Pfam" id="PF05057"/>
    </source>
</evidence>
<feature type="compositionally biased region" description="Low complexity" evidence="2">
    <location>
        <begin position="398"/>
        <end position="429"/>
    </location>
</feature>
<evidence type="ECO:0000313" key="4">
    <source>
        <dbReference type="EMBL" id="GJJ69865.1"/>
    </source>
</evidence>
<proteinExistence type="inferred from homology"/>
<dbReference type="InterPro" id="IPR044294">
    <property type="entry name" value="Lipase-like"/>
</dbReference>
<protein>
    <recommendedName>
        <fullName evidence="3">DUF676 domain-containing protein</fullName>
    </recommendedName>
</protein>
<dbReference type="InterPro" id="IPR029058">
    <property type="entry name" value="AB_hydrolase_fold"/>
</dbReference>
<feature type="region of interest" description="Disordered" evidence="2">
    <location>
        <begin position="554"/>
        <end position="599"/>
    </location>
</feature>
<reference evidence="4" key="2">
    <citation type="journal article" date="2022" name="Microbiol. Resour. Announc.">
        <title>Whole-Genome Sequence of Entomortierella parvispora E1425, a Mucoromycotan Fungus Associated with Burkholderiaceae-Related Endosymbiotic Bacteria.</title>
        <authorList>
            <person name="Herlambang A."/>
            <person name="Guo Y."/>
            <person name="Takashima Y."/>
            <person name="Narisawa K."/>
            <person name="Ohta H."/>
            <person name="Nishizawa T."/>
        </authorList>
    </citation>
    <scope>NUCLEOTIDE SEQUENCE</scope>
    <source>
        <strain evidence="4">E1425</strain>
    </source>
</reference>
<feature type="region of interest" description="Disordered" evidence="2">
    <location>
        <begin position="263"/>
        <end position="306"/>
    </location>
</feature>
<dbReference type="Pfam" id="PF05057">
    <property type="entry name" value="DUF676"/>
    <property type="match status" value="2"/>
</dbReference>
<dbReference type="Proteomes" id="UP000827284">
    <property type="component" value="Unassembled WGS sequence"/>
</dbReference>
<feature type="domain" description="DUF676" evidence="3">
    <location>
        <begin position="189"/>
        <end position="256"/>
    </location>
</feature>
<feature type="compositionally biased region" description="Polar residues" evidence="2">
    <location>
        <begin position="271"/>
        <end position="283"/>
    </location>
</feature>
<feature type="compositionally biased region" description="Low complexity" evidence="2">
    <location>
        <begin position="580"/>
        <end position="599"/>
    </location>
</feature>
<dbReference type="Gene3D" id="3.40.50.1820">
    <property type="entry name" value="alpha/beta hydrolase"/>
    <property type="match status" value="1"/>
</dbReference>
<comment type="caution">
    <text evidence="4">The sequence shown here is derived from an EMBL/GenBank/DDBJ whole genome shotgun (WGS) entry which is preliminary data.</text>
</comment>
<comment type="similarity">
    <text evidence="1">Belongs to the putative lipase ROG1 family.</text>
</comment>
<reference evidence="4" key="1">
    <citation type="submission" date="2021-11" db="EMBL/GenBank/DDBJ databases">
        <authorList>
            <person name="Herlambang A."/>
            <person name="Guo Y."/>
            <person name="Takashima Y."/>
            <person name="Nishizawa T."/>
        </authorList>
    </citation>
    <scope>NUCLEOTIDE SEQUENCE</scope>
    <source>
        <strain evidence="4">E1425</strain>
    </source>
</reference>
<feature type="domain" description="DUF676" evidence="3">
    <location>
        <begin position="313"/>
        <end position="480"/>
    </location>
</feature>
<dbReference type="OrthoDB" id="5368485at2759"/>
<feature type="compositionally biased region" description="Low complexity" evidence="2">
    <location>
        <begin position="284"/>
        <end position="300"/>
    </location>
</feature>
<dbReference type="PANTHER" id="PTHR12482">
    <property type="entry name" value="LIPASE ROG1-RELATED-RELATED"/>
    <property type="match status" value="1"/>
</dbReference>
<dbReference type="SUPFAM" id="SSF53474">
    <property type="entry name" value="alpha/beta-Hydrolases"/>
    <property type="match status" value="1"/>
</dbReference>
<gene>
    <name evidence="4" type="ORF">EMPS_02214</name>
</gene>
<organism evidence="4 5">
    <name type="scientific">Entomortierella parvispora</name>
    <dbReference type="NCBI Taxonomy" id="205924"/>
    <lineage>
        <taxon>Eukaryota</taxon>
        <taxon>Fungi</taxon>
        <taxon>Fungi incertae sedis</taxon>
        <taxon>Mucoromycota</taxon>
        <taxon>Mortierellomycotina</taxon>
        <taxon>Mortierellomycetes</taxon>
        <taxon>Mortierellales</taxon>
        <taxon>Mortierellaceae</taxon>
        <taxon>Entomortierella</taxon>
    </lineage>
</organism>
<dbReference type="GO" id="GO:0047372">
    <property type="term" value="F:monoacylglycerol lipase activity"/>
    <property type="evidence" value="ECO:0007669"/>
    <property type="project" value="TreeGrafter"/>
</dbReference>